<dbReference type="Proteomes" id="UP001165289">
    <property type="component" value="Unassembled WGS sequence"/>
</dbReference>
<protein>
    <recommendedName>
        <fullName evidence="4">Wbp11/ELF5/Saf1 N-terminal domain-containing protein</fullName>
    </recommendedName>
</protein>
<keyword evidence="6" id="KW-1185">Reference proteome</keyword>
<evidence type="ECO:0000259" key="4">
    <source>
        <dbReference type="Pfam" id="PF09429"/>
    </source>
</evidence>
<comment type="subcellular location">
    <subcellularLocation>
        <location evidence="1">Nucleus</location>
    </subcellularLocation>
</comment>
<feature type="region of interest" description="Disordered" evidence="3">
    <location>
        <begin position="1"/>
        <end position="36"/>
    </location>
</feature>
<dbReference type="PANTHER" id="PTHR13361:SF1">
    <property type="entry name" value="WW DOMAIN-BINDING PROTEIN 11"/>
    <property type="match status" value="1"/>
</dbReference>
<sequence>MGRRSMKTTKGGKFMNPTDQARKEARRKELKKNKKQRLVVREAVIKSKEPKEILKEIEELDEQDMESTSRGLPNEKGIKERKRKLLETVDRLQMYWEKENPVQCRELKQLVKESYERRQRLKHTYAFSSRAVDPAEQRELLSLIPLPSEAVPSLSTDTLPQDIPLPDSETNLIPPNPILKSLHTQYPLSRPQIVERNRHLPRKPPNPPPGLPPALASRKKLSGLTELELINKVAMKKVSFAPLIQDTFNQDESTEPTTVSINTKTLPPTHGMLIPSAPPAPPPIRAPFLLPSQSITPQATLAQLQKTAITQIPNRIEPHIQASAVLNKAQVSLTDPPPPPQQASLMPSINTLPPSVISAKPQLRNTYAEVTKFVPTTIRVRREGTLSKSNTPTQSRLPSRISSQQSYGLTYKEKQRPPVRTQDEAYTDFMKEMESLL</sequence>
<proteinExistence type="predicted"/>
<feature type="compositionally biased region" description="Polar residues" evidence="3">
    <location>
        <begin position="386"/>
        <end position="408"/>
    </location>
</feature>
<dbReference type="GO" id="GO:0005681">
    <property type="term" value="C:spliceosomal complex"/>
    <property type="evidence" value="ECO:0007669"/>
    <property type="project" value="TreeGrafter"/>
</dbReference>
<evidence type="ECO:0000256" key="2">
    <source>
        <dbReference type="ARBA" id="ARBA00023242"/>
    </source>
</evidence>
<feature type="domain" description="Wbp11/ELF5/Saf1 N-terminal" evidence="4">
    <location>
        <begin position="12"/>
        <end position="90"/>
    </location>
</feature>
<dbReference type="EMBL" id="JAKMXF010000066">
    <property type="protein sequence ID" value="KAI6658965.1"/>
    <property type="molecule type" value="Genomic_DNA"/>
</dbReference>
<feature type="region of interest" description="Disordered" evidence="3">
    <location>
        <begin position="383"/>
        <end position="422"/>
    </location>
</feature>
<dbReference type="InterPro" id="IPR019007">
    <property type="entry name" value="Wbp11/ELF5/Saf1_N"/>
</dbReference>
<evidence type="ECO:0000256" key="3">
    <source>
        <dbReference type="SAM" id="MobiDB-lite"/>
    </source>
</evidence>
<name>A0AAV7KDJ4_9METZ</name>
<comment type="caution">
    <text evidence="5">The sequence shown here is derived from an EMBL/GenBank/DDBJ whole genome shotgun (WGS) entry which is preliminary data.</text>
</comment>
<dbReference type="PANTHER" id="PTHR13361">
    <property type="entry name" value="WW DOMAIN-BINDING PROTEIN 11"/>
    <property type="match status" value="1"/>
</dbReference>
<dbReference type="AlphaFoldDB" id="A0AAV7KDJ4"/>
<evidence type="ECO:0000256" key="1">
    <source>
        <dbReference type="ARBA" id="ARBA00004123"/>
    </source>
</evidence>
<keyword evidence="2" id="KW-0539">Nucleus</keyword>
<dbReference type="GO" id="GO:0006396">
    <property type="term" value="P:RNA processing"/>
    <property type="evidence" value="ECO:0007669"/>
    <property type="project" value="InterPro"/>
</dbReference>
<reference evidence="5 6" key="1">
    <citation type="journal article" date="2023" name="BMC Biol.">
        <title>The compact genome of the sponge Oopsacas minuta (Hexactinellida) is lacking key metazoan core genes.</title>
        <authorList>
            <person name="Santini S."/>
            <person name="Schenkelaars Q."/>
            <person name="Jourda C."/>
            <person name="Duchesne M."/>
            <person name="Belahbib H."/>
            <person name="Rocher C."/>
            <person name="Selva M."/>
            <person name="Riesgo A."/>
            <person name="Vervoort M."/>
            <person name="Leys S.P."/>
            <person name="Kodjabachian L."/>
            <person name="Le Bivic A."/>
            <person name="Borchiellini C."/>
            <person name="Claverie J.M."/>
            <person name="Renard E."/>
        </authorList>
    </citation>
    <scope>NUCLEOTIDE SEQUENCE [LARGE SCALE GENOMIC DNA]</scope>
    <source>
        <strain evidence="5">SPO-2</strain>
    </source>
</reference>
<organism evidence="5 6">
    <name type="scientific">Oopsacas minuta</name>
    <dbReference type="NCBI Taxonomy" id="111878"/>
    <lineage>
        <taxon>Eukaryota</taxon>
        <taxon>Metazoa</taxon>
        <taxon>Porifera</taxon>
        <taxon>Hexactinellida</taxon>
        <taxon>Hexasterophora</taxon>
        <taxon>Lyssacinosida</taxon>
        <taxon>Leucopsacidae</taxon>
        <taxon>Oopsacas</taxon>
    </lineage>
</organism>
<accession>A0AAV7KDJ4</accession>
<evidence type="ECO:0000313" key="6">
    <source>
        <dbReference type="Proteomes" id="UP001165289"/>
    </source>
</evidence>
<gene>
    <name evidence="5" type="ORF">LOD99_14641</name>
</gene>
<dbReference type="Pfam" id="PF09429">
    <property type="entry name" value="Wbp11"/>
    <property type="match status" value="1"/>
</dbReference>
<evidence type="ECO:0000313" key="5">
    <source>
        <dbReference type="EMBL" id="KAI6658965.1"/>
    </source>
</evidence>